<keyword evidence="2" id="KW-0732">Signal</keyword>
<comment type="caution">
    <text evidence="3">The sequence shown here is derived from an EMBL/GenBank/DDBJ whole genome shotgun (WGS) entry which is preliminary data.</text>
</comment>
<dbReference type="AlphaFoldDB" id="A0A840VER1"/>
<keyword evidence="1" id="KW-0472">Membrane</keyword>
<feature type="transmembrane region" description="Helical" evidence="1">
    <location>
        <begin position="378"/>
        <end position="396"/>
    </location>
</feature>
<evidence type="ECO:0000313" key="3">
    <source>
        <dbReference type="EMBL" id="MBB5374234.1"/>
    </source>
</evidence>
<dbReference type="RefSeq" id="WP_183267246.1">
    <property type="nucleotide sequence ID" value="NZ_JACHFJ010000013.1"/>
</dbReference>
<keyword evidence="1" id="KW-1133">Transmembrane helix</keyword>
<feature type="transmembrane region" description="Helical" evidence="1">
    <location>
        <begin position="330"/>
        <end position="349"/>
    </location>
</feature>
<feature type="transmembrane region" description="Helical" evidence="1">
    <location>
        <begin position="103"/>
        <end position="125"/>
    </location>
</feature>
<name>A0A840VER1_9PROT</name>
<dbReference type="EMBL" id="JACHFJ010000013">
    <property type="protein sequence ID" value="MBB5374234.1"/>
    <property type="molecule type" value="Genomic_DNA"/>
</dbReference>
<proteinExistence type="predicted"/>
<evidence type="ECO:0008006" key="5">
    <source>
        <dbReference type="Google" id="ProtNLM"/>
    </source>
</evidence>
<organism evidence="3 4">
    <name type="scientific">Acidocella aromatica</name>
    <dbReference type="NCBI Taxonomy" id="1303579"/>
    <lineage>
        <taxon>Bacteria</taxon>
        <taxon>Pseudomonadati</taxon>
        <taxon>Pseudomonadota</taxon>
        <taxon>Alphaproteobacteria</taxon>
        <taxon>Acetobacterales</taxon>
        <taxon>Acidocellaceae</taxon>
        <taxon>Acidocella</taxon>
    </lineage>
</organism>
<evidence type="ECO:0000256" key="2">
    <source>
        <dbReference type="SAM" id="SignalP"/>
    </source>
</evidence>
<evidence type="ECO:0000256" key="1">
    <source>
        <dbReference type="SAM" id="Phobius"/>
    </source>
</evidence>
<evidence type="ECO:0000313" key="4">
    <source>
        <dbReference type="Proteomes" id="UP000553706"/>
    </source>
</evidence>
<dbReference type="Proteomes" id="UP000553706">
    <property type="component" value="Unassembled WGS sequence"/>
</dbReference>
<dbReference type="PROSITE" id="PS51257">
    <property type="entry name" value="PROKAR_LIPOPROTEIN"/>
    <property type="match status" value="1"/>
</dbReference>
<feature type="transmembrane region" description="Helical" evidence="1">
    <location>
        <begin position="155"/>
        <end position="173"/>
    </location>
</feature>
<feature type="chain" id="PRO_5033034241" description="Glycosyltransferase RgtA/B/C/D-like domain-containing protein" evidence="2">
    <location>
        <begin position="29"/>
        <end position="634"/>
    </location>
</feature>
<keyword evidence="1" id="KW-0812">Transmembrane</keyword>
<feature type="signal peptide" evidence="2">
    <location>
        <begin position="1"/>
        <end position="28"/>
    </location>
</feature>
<feature type="transmembrane region" description="Helical" evidence="1">
    <location>
        <begin position="202"/>
        <end position="220"/>
    </location>
</feature>
<keyword evidence="4" id="KW-1185">Reference proteome</keyword>
<reference evidence="3 4" key="1">
    <citation type="submission" date="2020-08" db="EMBL/GenBank/DDBJ databases">
        <title>Genomic Encyclopedia of Type Strains, Phase IV (KMG-IV): sequencing the most valuable type-strain genomes for metagenomic binning, comparative biology and taxonomic classification.</title>
        <authorList>
            <person name="Goeker M."/>
        </authorList>
    </citation>
    <scope>NUCLEOTIDE SEQUENCE [LARGE SCALE GENOMIC DNA]</scope>
    <source>
        <strain evidence="3 4">DSM 27026</strain>
    </source>
</reference>
<gene>
    <name evidence="3" type="ORF">HNP71_002505</name>
</gene>
<accession>A0A840VER1</accession>
<sequence length="634" mass="70066">MKVTNKITQILKHELALLLFLTASCAFYFNPEPVSATTYFGSGPDPLGFIWFLNWRVFSAQHHLPFFFTYFANAPAGTDLSWTTNVLSLGLLTAPLTAKFGAFAVYNGLMLAAPALACWGAYLAAFELTEDYLAALTAGLLFGFSSYMLGQLLDHLNLCFIFAVPFCLWACIAAAKHGWGAWRLGAWLGLGLAFQFGVSQEIFASLVMFAAIAVVVLHILHRAGRSMLRRLLPGMALGLGLSLVLISPLIWDMLRHYADAGRNVAAAKNYSTDLLGFVIPTPIDWLGGNLFKPATKIFQGNYAEEGAYIGLPLLVLLASLVWRNRADPRFSVPGAFAVAAAILSLGPYAHALGHEMSTAPWIVAFKLPFLKSMLPMRFMLYAWLAIAVLLATWLAAPGRKYPRYAALAFCLLFLTPSRAYDRNWTRLTTPAMLTDRGIPPDSRILVLPEYFNEMGYQYESGMNFTLAAQGYLSGGLPDPFAKWPLYRTIFREKYQPYIPMVDPHMLAAFLATYQVQYVVLTGSATDFADSQTQSAELAALLQQAGWTAVRTDADARLYRPAPPQAVPDAAEIEAYMHVQRPENRARAIDYETYWVRSIRSLAHLAGLNAQSLLDIYVAHAHPPLPVSAIEGELW</sequence>
<feature type="transmembrane region" description="Helical" evidence="1">
    <location>
        <begin position="132"/>
        <end position="149"/>
    </location>
</feature>
<feature type="transmembrane region" description="Helical" evidence="1">
    <location>
        <begin position="232"/>
        <end position="251"/>
    </location>
</feature>
<protein>
    <recommendedName>
        <fullName evidence="5">Glycosyltransferase RgtA/B/C/D-like domain-containing protein</fullName>
    </recommendedName>
</protein>
<feature type="transmembrane region" description="Helical" evidence="1">
    <location>
        <begin position="306"/>
        <end position="323"/>
    </location>
</feature>